<accession>A0ABM9I6G2</accession>
<feature type="compositionally biased region" description="Basic and acidic residues" evidence="2">
    <location>
        <begin position="182"/>
        <end position="194"/>
    </location>
</feature>
<sequence length="194" mass="22553">MARINLLPWRTELRKQRQKEFIAITLAALLSTGALWCFVHYFIGSMIDYQTQRNKYLESEIALLDKKIKEIEELETKKKRLIAKMEVIQRLQASRPEIVHLFDELARTIPEGVYLTDLTQLENNLTMNGIAQSNARVSAYMRNLESSPWMQDPLLNIIETKQDANDSRKARSNRFTLQVKQGSDKADKQEKKPS</sequence>
<feature type="region of interest" description="Disordered" evidence="2">
    <location>
        <begin position="163"/>
        <end position="194"/>
    </location>
</feature>
<proteinExistence type="predicted"/>
<evidence type="ECO:0000256" key="2">
    <source>
        <dbReference type="SAM" id="MobiDB-lite"/>
    </source>
</evidence>
<dbReference type="InterPro" id="IPR007813">
    <property type="entry name" value="PilN"/>
</dbReference>
<keyword evidence="1" id="KW-0175">Coiled coil</keyword>
<gene>
    <name evidence="4" type="primary">pilN</name>
    <name evidence="4" type="ORF">MSZNOR_3819</name>
</gene>
<evidence type="ECO:0000313" key="4">
    <source>
        <dbReference type="EMBL" id="CAI8919924.1"/>
    </source>
</evidence>
<evidence type="ECO:0000313" key="5">
    <source>
        <dbReference type="Proteomes" id="UP001162030"/>
    </source>
</evidence>
<keyword evidence="3" id="KW-0812">Transmembrane</keyword>
<feature type="coiled-coil region" evidence="1">
    <location>
        <begin position="54"/>
        <end position="91"/>
    </location>
</feature>
<dbReference type="Proteomes" id="UP001162030">
    <property type="component" value="Chromosome"/>
</dbReference>
<dbReference type="Pfam" id="PF05137">
    <property type="entry name" value="PilN"/>
    <property type="match status" value="1"/>
</dbReference>
<feature type="transmembrane region" description="Helical" evidence="3">
    <location>
        <begin position="21"/>
        <end position="43"/>
    </location>
</feature>
<evidence type="ECO:0000256" key="1">
    <source>
        <dbReference type="SAM" id="Coils"/>
    </source>
</evidence>
<reference evidence="4 5" key="1">
    <citation type="submission" date="2023-03" db="EMBL/GenBank/DDBJ databases">
        <authorList>
            <person name="Pearce D."/>
        </authorList>
    </citation>
    <scope>NUCLEOTIDE SEQUENCE [LARGE SCALE GENOMIC DNA]</scope>
    <source>
        <strain evidence="4">Msz</strain>
    </source>
</reference>
<evidence type="ECO:0000256" key="3">
    <source>
        <dbReference type="SAM" id="Phobius"/>
    </source>
</evidence>
<organism evidence="4 5">
    <name type="scientific">Methylocaldum szegediense</name>
    <dbReference type="NCBI Taxonomy" id="73780"/>
    <lineage>
        <taxon>Bacteria</taxon>
        <taxon>Pseudomonadati</taxon>
        <taxon>Pseudomonadota</taxon>
        <taxon>Gammaproteobacteria</taxon>
        <taxon>Methylococcales</taxon>
        <taxon>Methylococcaceae</taxon>
        <taxon>Methylocaldum</taxon>
    </lineage>
</organism>
<name>A0ABM9I6G2_9GAMM</name>
<dbReference type="RefSeq" id="WP_036267884.1">
    <property type="nucleotide sequence ID" value="NZ_OX458333.1"/>
</dbReference>
<keyword evidence="3" id="KW-1133">Transmembrane helix</keyword>
<dbReference type="EMBL" id="OX458333">
    <property type="protein sequence ID" value="CAI8919924.1"/>
    <property type="molecule type" value="Genomic_DNA"/>
</dbReference>
<keyword evidence="5" id="KW-1185">Reference proteome</keyword>
<dbReference type="PANTHER" id="PTHR40278:SF2">
    <property type="entry name" value="TYPE IV PILUS INNER MEMBRANE COMPONENT PILN"/>
    <property type="match status" value="1"/>
</dbReference>
<protein>
    <submittedName>
        <fullName evidence="4">Type IV pilus inner membrane component PilN</fullName>
    </submittedName>
</protein>
<dbReference type="PANTHER" id="PTHR40278">
    <property type="entry name" value="DNA UTILIZATION PROTEIN HOFN"/>
    <property type="match status" value="1"/>
</dbReference>
<dbReference type="InterPro" id="IPR052534">
    <property type="entry name" value="Extracell_DNA_Util/SecSys_Comp"/>
</dbReference>
<keyword evidence="3" id="KW-0472">Membrane</keyword>